<dbReference type="GO" id="GO:0008270">
    <property type="term" value="F:zinc ion binding"/>
    <property type="evidence" value="ECO:0007669"/>
    <property type="project" value="UniProtKB-KW"/>
</dbReference>
<sequence length="376" mass="42955">MCRHIFCRQCVVAYLLQRGSRESPRCPACLAEISVYSIIHLNARRPLQTRAVTSIYGTSYRSSPCSVLGDLHFDQNGSYMSNLSVSDPLRTLSFDDGTPLPSRTYFENWYYNEQTRTFEGTLDFGHGCKLNKAARIRFKLIFQDSFAAVQEGEVKRFDTNGSELTAYKVNASSMLRFQRIKTTIYEDDSIFYLELQVPWIVSQFASLLGVLAEWVYGMPVGSLIETMQTRVPAASIGLGSFHFSPHGSYVDFSRSRELLAQGMPRYVRFMRESFDPMSRIFEGAVEMPLEDGPLFLVHYHLVFDPSLSKIVDGKHEFYQVLRPLLSRDVLTQKFSNIAQSRLYLLEERHYGFGGDSILRFRALSPWQDILGHTAIA</sequence>
<dbReference type="InterPro" id="IPR001841">
    <property type="entry name" value="Znf_RING"/>
</dbReference>
<dbReference type="InterPro" id="IPR017907">
    <property type="entry name" value="Znf_RING_CS"/>
</dbReference>
<comment type="caution">
    <text evidence="6">The sequence shown here is derived from an EMBL/GenBank/DDBJ whole genome shotgun (WGS) entry which is preliminary data.</text>
</comment>
<evidence type="ECO:0000256" key="3">
    <source>
        <dbReference type="ARBA" id="ARBA00022833"/>
    </source>
</evidence>
<evidence type="ECO:0000256" key="1">
    <source>
        <dbReference type="ARBA" id="ARBA00022723"/>
    </source>
</evidence>
<gene>
    <name evidence="6" type="ORF">FCC1311_087222</name>
</gene>
<dbReference type="InParanoid" id="A0A2R5GNM9"/>
<name>A0A2R5GNM9_9STRA</name>
<keyword evidence="7" id="KW-1185">Reference proteome</keyword>
<dbReference type="Proteomes" id="UP000241890">
    <property type="component" value="Unassembled WGS sequence"/>
</dbReference>
<dbReference type="EMBL" id="BEYU01000122">
    <property type="protein sequence ID" value="GBG32497.1"/>
    <property type="molecule type" value="Genomic_DNA"/>
</dbReference>
<dbReference type="OrthoDB" id="48608at2759"/>
<feature type="domain" description="RING-type" evidence="5">
    <location>
        <begin position="2"/>
        <end position="29"/>
    </location>
</feature>
<organism evidence="6 7">
    <name type="scientific">Hondaea fermentalgiana</name>
    <dbReference type="NCBI Taxonomy" id="2315210"/>
    <lineage>
        <taxon>Eukaryota</taxon>
        <taxon>Sar</taxon>
        <taxon>Stramenopiles</taxon>
        <taxon>Bigyra</taxon>
        <taxon>Labyrinthulomycetes</taxon>
        <taxon>Thraustochytrida</taxon>
        <taxon>Thraustochytriidae</taxon>
        <taxon>Hondaea</taxon>
    </lineage>
</organism>
<keyword evidence="1" id="KW-0479">Metal-binding</keyword>
<evidence type="ECO:0000256" key="4">
    <source>
        <dbReference type="PROSITE-ProRule" id="PRU00175"/>
    </source>
</evidence>
<evidence type="ECO:0000313" key="6">
    <source>
        <dbReference type="EMBL" id="GBG32497.1"/>
    </source>
</evidence>
<keyword evidence="3" id="KW-0862">Zinc</keyword>
<dbReference type="Gene3D" id="3.30.40.10">
    <property type="entry name" value="Zinc/RING finger domain, C3HC4 (zinc finger)"/>
    <property type="match status" value="1"/>
</dbReference>
<dbReference type="AlphaFoldDB" id="A0A2R5GNM9"/>
<dbReference type="PROSITE" id="PS50089">
    <property type="entry name" value="ZF_RING_2"/>
    <property type="match status" value="1"/>
</dbReference>
<dbReference type="SUPFAM" id="SSF57850">
    <property type="entry name" value="RING/U-box"/>
    <property type="match status" value="1"/>
</dbReference>
<evidence type="ECO:0000259" key="5">
    <source>
        <dbReference type="PROSITE" id="PS50089"/>
    </source>
</evidence>
<dbReference type="PROSITE" id="PS00518">
    <property type="entry name" value="ZF_RING_1"/>
    <property type="match status" value="1"/>
</dbReference>
<evidence type="ECO:0000256" key="2">
    <source>
        <dbReference type="ARBA" id="ARBA00022771"/>
    </source>
</evidence>
<reference evidence="6 7" key="1">
    <citation type="submission" date="2017-12" db="EMBL/GenBank/DDBJ databases">
        <title>Sequencing, de novo assembly and annotation of complete genome of a new Thraustochytrid species, strain FCC1311.</title>
        <authorList>
            <person name="Sedici K."/>
            <person name="Godart F."/>
            <person name="Aiese Cigliano R."/>
            <person name="Sanseverino W."/>
            <person name="Barakat M."/>
            <person name="Ortet P."/>
            <person name="Marechal E."/>
            <person name="Cagnac O."/>
            <person name="Amato A."/>
        </authorList>
    </citation>
    <scope>NUCLEOTIDE SEQUENCE [LARGE SCALE GENOMIC DNA]</scope>
</reference>
<keyword evidence="2 4" id="KW-0863">Zinc-finger</keyword>
<proteinExistence type="predicted"/>
<evidence type="ECO:0000313" key="7">
    <source>
        <dbReference type="Proteomes" id="UP000241890"/>
    </source>
</evidence>
<dbReference type="InterPro" id="IPR013083">
    <property type="entry name" value="Znf_RING/FYVE/PHD"/>
</dbReference>
<accession>A0A2R5GNM9</accession>
<protein>
    <recommendedName>
        <fullName evidence="5">RING-type domain-containing protein</fullName>
    </recommendedName>
</protein>